<dbReference type="EMBL" id="SPLM01000004">
    <property type="protein sequence ID" value="TMW67688.1"/>
    <property type="molecule type" value="Genomic_DNA"/>
</dbReference>
<comment type="similarity">
    <text evidence="1">Belongs to the GAMAD family.</text>
</comment>
<feature type="domain" description="Roadblock/LAMTOR2" evidence="2">
    <location>
        <begin position="9"/>
        <end position="100"/>
    </location>
</feature>
<protein>
    <recommendedName>
        <fullName evidence="2">Roadblock/LAMTOR2 domain-containing protein</fullName>
    </recommendedName>
</protein>
<evidence type="ECO:0000256" key="1">
    <source>
        <dbReference type="ARBA" id="ARBA00007191"/>
    </source>
</evidence>
<evidence type="ECO:0000313" key="4">
    <source>
        <dbReference type="Proteomes" id="UP000794436"/>
    </source>
</evidence>
<keyword evidence="4" id="KW-1185">Reference proteome</keyword>
<dbReference type="AlphaFoldDB" id="A0A8K1CSV7"/>
<gene>
    <name evidence="3" type="ORF">Poli38472_011308</name>
</gene>
<name>A0A8K1CSV7_PYTOL</name>
<sequence>MAANAPNEIEEMIKQLKSKPGFSSYILMNNDGIIVKHENIEYKEAVMHAYHVLSLFGRTKKHIQKLFPDPNESELDWLRLRTKLHEMLISQHLRFTLVVIQKAEANDLVGDGATRLEDVVVKEDEKAVAAAT</sequence>
<dbReference type="InterPro" id="IPR004942">
    <property type="entry name" value="Roadblock/LAMTOR2_dom"/>
</dbReference>
<organism evidence="3 4">
    <name type="scientific">Pythium oligandrum</name>
    <name type="common">Mycoparasitic fungus</name>
    <dbReference type="NCBI Taxonomy" id="41045"/>
    <lineage>
        <taxon>Eukaryota</taxon>
        <taxon>Sar</taxon>
        <taxon>Stramenopiles</taxon>
        <taxon>Oomycota</taxon>
        <taxon>Peronosporomycetes</taxon>
        <taxon>Pythiales</taxon>
        <taxon>Pythiaceae</taxon>
        <taxon>Pythium</taxon>
    </lineage>
</organism>
<dbReference type="Pfam" id="PF03259">
    <property type="entry name" value="Robl_LC7"/>
    <property type="match status" value="1"/>
</dbReference>
<reference evidence="3" key="1">
    <citation type="submission" date="2019-03" db="EMBL/GenBank/DDBJ databases">
        <title>Long read genome sequence of the mycoparasitic Pythium oligandrum ATCC 38472 isolated from sugarbeet rhizosphere.</title>
        <authorList>
            <person name="Gaulin E."/>
        </authorList>
    </citation>
    <scope>NUCLEOTIDE SEQUENCE</scope>
    <source>
        <strain evidence="3">ATCC 38472_TT</strain>
    </source>
</reference>
<dbReference type="Proteomes" id="UP000794436">
    <property type="component" value="Unassembled WGS sequence"/>
</dbReference>
<dbReference type="OrthoDB" id="9985637at2759"/>
<evidence type="ECO:0000313" key="3">
    <source>
        <dbReference type="EMBL" id="TMW67688.1"/>
    </source>
</evidence>
<dbReference type="FunFam" id="3.30.450.30:FF:000021">
    <property type="entry name" value="Uncharacterized protein"/>
    <property type="match status" value="1"/>
</dbReference>
<evidence type="ECO:0000259" key="2">
    <source>
        <dbReference type="Pfam" id="PF03259"/>
    </source>
</evidence>
<dbReference type="PANTHER" id="PTHR10779">
    <property type="entry name" value="DYNEIN LIGHT CHAIN ROADBLOCK"/>
    <property type="match status" value="1"/>
</dbReference>
<comment type="caution">
    <text evidence="3">The sequence shown here is derived from an EMBL/GenBank/DDBJ whole genome shotgun (WGS) entry which is preliminary data.</text>
</comment>
<accession>A0A8K1CSV7</accession>
<proteinExistence type="inferred from homology"/>
<dbReference type="SUPFAM" id="SSF103196">
    <property type="entry name" value="Roadblock/LC7 domain"/>
    <property type="match status" value="1"/>
</dbReference>
<dbReference type="Gene3D" id="3.30.450.30">
    <property type="entry name" value="Dynein light chain 2a, cytoplasmic"/>
    <property type="match status" value="1"/>
</dbReference>